<accession>A0ABP0Q8R4</accession>
<dbReference type="PANTHER" id="PTHR19959:SF119">
    <property type="entry name" value="FUNGAL LIPASE-LIKE DOMAIN-CONTAINING PROTEIN"/>
    <property type="match status" value="1"/>
</dbReference>
<evidence type="ECO:0000256" key="2">
    <source>
        <dbReference type="SAM" id="MobiDB-lite"/>
    </source>
</evidence>
<proteinExistence type="predicted"/>
<dbReference type="InterPro" id="IPR011990">
    <property type="entry name" value="TPR-like_helical_dom_sf"/>
</dbReference>
<evidence type="ECO:0008006" key="5">
    <source>
        <dbReference type="Google" id="ProtNLM"/>
    </source>
</evidence>
<feature type="compositionally biased region" description="Low complexity" evidence="2">
    <location>
        <begin position="1050"/>
        <end position="1068"/>
    </location>
</feature>
<feature type="compositionally biased region" description="Basic and acidic residues" evidence="2">
    <location>
        <begin position="884"/>
        <end position="896"/>
    </location>
</feature>
<feature type="compositionally biased region" description="Low complexity" evidence="2">
    <location>
        <begin position="969"/>
        <end position="985"/>
    </location>
</feature>
<feature type="non-terminal residue" evidence="3">
    <location>
        <position position="1"/>
    </location>
</feature>
<evidence type="ECO:0000256" key="1">
    <source>
        <dbReference type="PROSITE-ProRule" id="PRU00339"/>
    </source>
</evidence>
<feature type="compositionally biased region" description="Polar residues" evidence="2">
    <location>
        <begin position="201"/>
        <end position="211"/>
    </location>
</feature>
<dbReference type="SMART" id="SM00028">
    <property type="entry name" value="TPR"/>
    <property type="match status" value="6"/>
</dbReference>
<dbReference type="EMBL" id="CAXAMN010024029">
    <property type="protein sequence ID" value="CAK9083379.1"/>
    <property type="molecule type" value="Genomic_DNA"/>
</dbReference>
<keyword evidence="1" id="KW-0802">TPR repeat</keyword>
<dbReference type="Pfam" id="PF13374">
    <property type="entry name" value="TPR_10"/>
    <property type="match status" value="1"/>
</dbReference>
<dbReference type="Proteomes" id="UP001642484">
    <property type="component" value="Unassembled WGS sequence"/>
</dbReference>
<sequence>MAGSLAGLPTEVLWPSHMVERLPLQQLSQLRRVCRSLNQTCGPVLLQRDREVREAFNDMVSRVRKVLEGLPEDLQEEGNEQKAVDVWDLMTWLKGKCSTILEVLEVTRDKYLGTEVVNGDVSEILADIVQRARQEAVGDIRTLHVEAACIFIHAARRIEELLQPIVLPRLVSGLHSSSVVLYLLMHPPSEIESVYSVTDQTRSRTRPSQPRQFPGTITEDTGGAWPEDLALPESMPGGTDLAKLQELEHQLLEARARQPGDSQELALILARLGQVKMNLGHQAEAIEHLNESLQLQRSLRPGDSMEVALILTRLGQMNRLQGHDAEAIEQLKESLRMQQSLHGDCDHEGIADTLHQLGVVTAHTGDLKEALWYMKESLRIERSLHGDIQHPGIADALHELGNVTAQTGDLKETGDPKEALQYLKESLRMKQSLHGDEDHRGIAVTLQELGNVTAQNGDLKEALRYLKESLRMKQSLHGDIDHPDIALTLHMLGDVTAQTGDWKEALRCLKESLRMQRSLHGDGDHPDIAVTLHMLGDVTVQAGDLKEAHKYRQELSQMVLRLQSKGCVDWRLQEGPVSFLYIRLAIRSVLSLQAIRLVTAATGNAQRRRQKGGRRDARARRCWAMQEGLEVKIVKSAGRLRASAWIATGGVGRVADVFMTLRQESSKFRKVQVTQGAASRTRRKAGKAEMARKVQWRKKGGEVRSPPVSTMRASLAAGVRWALGRPREAEEAPEARKEAGVASAVRKPERVSTGQELAGKAWCRSCERSDFGRFCPQCGQHLVHEVVTPSGHYRLTAEVEEGTVSPPKAKSTLPFQSSAEPDTPWSERGSVDQSDVSGWPAEKQKPSISEAEFTEEEGMTVARSFARKILPDGGQSSDEEMAEEAQKPEPDRKSLSELEDEDLDVLVEETLGNWRRAEEHEESDIELLEDDQDVVVEELEDEPDRALEAPFDQPPNELAPKSLLKEFEASPASLAPPAAELPAPSGEKPEASKVQEPASLAPPAELPAPSGEKPEAVKVQESTAPKSTRGVRRRGLFSVLRPEEAEDAPPADAPSGGASGSAAPSAASTAPVEELRSPGPPKGRFLSFVAQRRVNERRHCGPTPPRCTALVPLSPPLQLSKVLRMPKKRLRKKQKAEMTEVAITLSQLTGECTADVFQVFSTFEASGAAEPLGALARLRAAAERYGVAELQQALRGCAEAILCSGDCRSSFILVDGCLDLLATAADEAGGSAELLSWLLQRLGGEAKALRDRAARQRAASLLWRLLPDEPSKVSRLILGAAEMALLDLAKDKTPAIRLAATRGLQKLPGAETKAALVQLTLDLTPAVRGAALLALGGSGRLWEASGRALDAAPRVRARFYEAALQEEDLPPELVQIGLADANSEVRSACMSWIKAWSAKQAAPDAALRALLAAAGESHAEKALKALLVLPEWAEYRDQVNARTPTDGAGALIWRVATQTSPELPAEAAPVCQQAREALLAENYGVLREMLRLVLEEGEGPTEDLAELATSVLRHCPASCGQVEGGGFNVFAMAIALLRRLQPKEEIQLFLLQLLDDCRYSCQARKSVAAELKAKRMKALYVIEAALSTFCGPEGFDL</sequence>
<feature type="compositionally biased region" description="Acidic residues" evidence="2">
    <location>
        <begin position="897"/>
        <end position="907"/>
    </location>
</feature>
<protein>
    <recommendedName>
        <fullName evidence="5">Protein unc-45 homolog B</fullName>
    </recommendedName>
</protein>
<organism evidence="3 4">
    <name type="scientific">Durusdinium trenchii</name>
    <dbReference type="NCBI Taxonomy" id="1381693"/>
    <lineage>
        <taxon>Eukaryota</taxon>
        <taxon>Sar</taxon>
        <taxon>Alveolata</taxon>
        <taxon>Dinophyceae</taxon>
        <taxon>Suessiales</taxon>
        <taxon>Symbiodiniaceae</taxon>
        <taxon>Durusdinium</taxon>
    </lineage>
</organism>
<feature type="compositionally biased region" description="Basic and acidic residues" evidence="2">
    <location>
        <begin position="727"/>
        <end position="739"/>
    </location>
</feature>
<dbReference type="InterPro" id="IPR011989">
    <property type="entry name" value="ARM-like"/>
</dbReference>
<dbReference type="SUPFAM" id="SSF48452">
    <property type="entry name" value="TPR-like"/>
    <property type="match status" value="2"/>
</dbReference>
<feature type="region of interest" description="Disordered" evidence="2">
    <location>
        <begin position="727"/>
        <end position="747"/>
    </location>
</feature>
<feature type="region of interest" description="Disordered" evidence="2">
    <location>
        <begin position="201"/>
        <end position="224"/>
    </location>
</feature>
<reference evidence="3 4" key="1">
    <citation type="submission" date="2024-02" db="EMBL/GenBank/DDBJ databases">
        <authorList>
            <person name="Chen Y."/>
            <person name="Shah S."/>
            <person name="Dougan E. K."/>
            <person name="Thang M."/>
            <person name="Chan C."/>
        </authorList>
    </citation>
    <scope>NUCLEOTIDE SEQUENCE [LARGE SCALE GENOMIC DNA]</scope>
</reference>
<dbReference type="Pfam" id="PF13424">
    <property type="entry name" value="TPR_12"/>
    <property type="match status" value="3"/>
</dbReference>
<feature type="compositionally biased region" description="Acidic residues" evidence="2">
    <location>
        <begin position="920"/>
        <end position="943"/>
    </location>
</feature>
<dbReference type="InterPro" id="IPR016024">
    <property type="entry name" value="ARM-type_fold"/>
</dbReference>
<dbReference type="PANTHER" id="PTHR19959">
    <property type="entry name" value="KINESIN LIGHT CHAIN"/>
    <property type="match status" value="1"/>
</dbReference>
<name>A0ABP0Q8R4_9DINO</name>
<evidence type="ECO:0000313" key="4">
    <source>
        <dbReference type="Proteomes" id="UP001642484"/>
    </source>
</evidence>
<feature type="repeat" description="TPR" evidence="1">
    <location>
        <begin position="266"/>
        <end position="299"/>
    </location>
</feature>
<dbReference type="InterPro" id="IPR019734">
    <property type="entry name" value="TPR_rpt"/>
</dbReference>
<evidence type="ECO:0000313" key="3">
    <source>
        <dbReference type="EMBL" id="CAK9083379.1"/>
    </source>
</evidence>
<feature type="repeat" description="TPR" evidence="1">
    <location>
        <begin position="443"/>
        <end position="476"/>
    </location>
</feature>
<dbReference type="Gene3D" id="1.25.40.10">
    <property type="entry name" value="Tetratricopeptide repeat domain"/>
    <property type="match status" value="2"/>
</dbReference>
<dbReference type="PROSITE" id="PS50005">
    <property type="entry name" value="TPR"/>
    <property type="match status" value="2"/>
</dbReference>
<feature type="non-terminal residue" evidence="3">
    <location>
        <position position="1597"/>
    </location>
</feature>
<gene>
    <name evidence="3" type="ORF">CCMP2556_LOCUS40654</name>
</gene>
<dbReference type="Gene3D" id="1.25.10.10">
    <property type="entry name" value="Leucine-rich Repeat Variant"/>
    <property type="match status" value="1"/>
</dbReference>
<dbReference type="SUPFAM" id="SSF48371">
    <property type="entry name" value="ARM repeat"/>
    <property type="match status" value="1"/>
</dbReference>
<feature type="compositionally biased region" description="Low complexity" evidence="2">
    <location>
        <begin position="996"/>
        <end position="1010"/>
    </location>
</feature>
<feature type="region of interest" description="Disordered" evidence="2">
    <location>
        <begin position="800"/>
        <end position="1084"/>
    </location>
</feature>
<comment type="caution">
    <text evidence="3">The sequence shown here is derived from an EMBL/GenBank/DDBJ whole genome shotgun (WGS) entry which is preliminary data.</text>
</comment>
<keyword evidence="4" id="KW-1185">Reference proteome</keyword>